<dbReference type="EMBL" id="FZQP02005332">
    <property type="protein sequence ID" value="VVD01397.1"/>
    <property type="molecule type" value="Genomic_DNA"/>
</dbReference>
<dbReference type="CDD" id="cd14686">
    <property type="entry name" value="bZIP"/>
    <property type="match status" value="1"/>
</dbReference>
<name>A0A5E4QTQ1_9NEOP</name>
<evidence type="ECO:0000313" key="4">
    <source>
        <dbReference type="Proteomes" id="UP000324832"/>
    </source>
</evidence>
<organism evidence="3 4">
    <name type="scientific">Leptidea sinapis</name>
    <dbReference type="NCBI Taxonomy" id="189913"/>
    <lineage>
        <taxon>Eukaryota</taxon>
        <taxon>Metazoa</taxon>
        <taxon>Ecdysozoa</taxon>
        <taxon>Arthropoda</taxon>
        <taxon>Hexapoda</taxon>
        <taxon>Insecta</taxon>
        <taxon>Pterygota</taxon>
        <taxon>Neoptera</taxon>
        <taxon>Endopterygota</taxon>
        <taxon>Lepidoptera</taxon>
        <taxon>Glossata</taxon>
        <taxon>Ditrysia</taxon>
        <taxon>Papilionoidea</taxon>
        <taxon>Pieridae</taxon>
        <taxon>Dismorphiinae</taxon>
        <taxon>Leptidea</taxon>
    </lineage>
</organism>
<feature type="coiled-coil region" evidence="1">
    <location>
        <begin position="284"/>
        <end position="311"/>
    </location>
</feature>
<feature type="compositionally biased region" description="Basic and acidic residues" evidence="2">
    <location>
        <begin position="255"/>
        <end position="267"/>
    </location>
</feature>
<keyword evidence="4" id="KW-1185">Reference proteome</keyword>
<protein>
    <recommendedName>
        <fullName evidence="5">BZIP domain-containing protein</fullName>
    </recommendedName>
</protein>
<evidence type="ECO:0008006" key="5">
    <source>
        <dbReference type="Google" id="ProtNLM"/>
    </source>
</evidence>
<proteinExistence type="predicted"/>
<evidence type="ECO:0000256" key="2">
    <source>
        <dbReference type="SAM" id="MobiDB-lite"/>
    </source>
</evidence>
<feature type="region of interest" description="Disordered" evidence="2">
    <location>
        <begin position="248"/>
        <end position="267"/>
    </location>
</feature>
<evidence type="ECO:0000256" key="1">
    <source>
        <dbReference type="SAM" id="Coils"/>
    </source>
</evidence>
<dbReference type="Proteomes" id="UP000324832">
    <property type="component" value="Unassembled WGS sequence"/>
</dbReference>
<dbReference type="AlphaFoldDB" id="A0A5E4QTQ1"/>
<reference evidence="3 4" key="1">
    <citation type="submission" date="2017-07" db="EMBL/GenBank/DDBJ databases">
        <authorList>
            <person name="Talla V."/>
            <person name="Backstrom N."/>
        </authorList>
    </citation>
    <scope>NUCLEOTIDE SEQUENCE [LARGE SCALE GENOMIC DNA]</scope>
</reference>
<evidence type="ECO:0000313" key="3">
    <source>
        <dbReference type="EMBL" id="VVD01397.1"/>
    </source>
</evidence>
<gene>
    <name evidence="3" type="ORF">LSINAPIS_LOCUS11824</name>
</gene>
<sequence length="337" mass="37947">MEPAKPFACTMPDCDTVGFQLSHRAKKRCTLHILCSRSSSDESGAVKEYETTTISKLTNEVTTISRVVGKPDIVDRVTTDDVSIVKHGDKDGVNETVYTNNVIKILSNVAIRKDEARHKIVEPKETETVKDIPPILSQKSLDYVVDSLAADCQKNVLKRKPKEDTINEKDIEVVIKMPNGKSVKMKAVDDENAKEKLKRVISSKSQNPMPVPNVLPLGGTLIPVTFVTPPVITYPKVPIAPLPRLAKRPTLNKNGHKEPDDEDHEKKWKTAFAQSRNAASKRYRERFKMNMKRQSEENRLLREANLKLMAEKSMLKFIITQHLKRCPNSEDLSSIPS</sequence>
<accession>A0A5E4QTQ1</accession>
<keyword evidence="1" id="KW-0175">Coiled coil</keyword>